<evidence type="ECO:0000256" key="2">
    <source>
        <dbReference type="ARBA" id="ARBA00022679"/>
    </source>
</evidence>
<evidence type="ECO:0000313" key="6">
    <source>
        <dbReference type="Proteomes" id="UP000586918"/>
    </source>
</evidence>
<dbReference type="InterPro" id="IPR050559">
    <property type="entry name" value="P-Pant_transferase_sf"/>
</dbReference>
<name>A0A848DN99_9PSEU</name>
<keyword evidence="2 5" id="KW-0808">Transferase</keyword>
<evidence type="ECO:0000259" key="3">
    <source>
        <dbReference type="Pfam" id="PF01648"/>
    </source>
</evidence>
<dbReference type="GO" id="GO:0005829">
    <property type="term" value="C:cytosol"/>
    <property type="evidence" value="ECO:0007669"/>
    <property type="project" value="TreeGrafter"/>
</dbReference>
<dbReference type="Gene3D" id="3.90.470.20">
    <property type="entry name" value="4'-phosphopantetheinyl transferase domain"/>
    <property type="match status" value="1"/>
</dbReference>
<proteinExistence type="inferred from homology"/>
<reference evidence="5 6" key="1">
    <citation type="submission" date="2020-04" db="EMBL/GenBank/DDBJ databases">
        <authorList>
            <person name="Klaysubun C."/>
            <person name="Duangmal K."/>
            <person name="Lipun K."/>
        </authorList>
    </citation>
    <scope>NUCLEOTIDE SEQUENCE [LARGE SCALE GENOMIC DNA]</scope>
    <source>
        <strain evidence="5 6">DSM 45300</strain>
    </source>
</reference>
<dbReference type="PANTHER" id="PTHR12215">
    <property type="entry name" value="PHOSPHOPANTETHEINE TRANSFERASE"/>
    <property type="match status" value="1"/>
</dbReference>
<sequence>MPAGRAACQAGGVSSTECGVWWARPLPPEGHPGLLALLDEHERTRLQKLRRPDDQARYLAAHALVRLVLGHRLGVHPAGLRFDRTCRCGQQHGKPRLADEPGTTGFSLTHSGDLVGVAVSDGPVGLDVEHVRPLTDVAGMAAHVCSPTELARPLPAETAAFLTTWTRKEALLKATGEGLSRPMATITLSPAGSPPRVEEWTGADAPPGPVWLADLLPAPEHPGAVAGFGARTPAIRVADGDAVLLGWRERLRP</sequence>
<dbReference type="Proteomes" id="UP000586918">
    <property type="component" value="Unassembled WGS sequence"/>
</dbReference>
<dbReference type="SUPFAM" id="SSF56214">
    <property type="entry name" value="4'-phosphopantetheinyl transferase"/>
    <property type="match status" value="2"/>
</dbReference>
<feature type="domain" description="4'-phosphopantetheinyl transferase N-terminal" evidence="4">
    <location>
        <begin position="34"/>
        <end position="119"/>
    </location>
</feature>
<organism evidence="5 6">
    <name type="scientific">Pseudonocardia bannensis</name>
    <dbReference type="NCBI Taxonomy" id="630973"/>
    <lineage>
        <taxon>Bacteria</taxon>
        <taxon>Bacillati</taxon>
        <taxon>Actinomycetota</taxon>
        <taxon>Actinomycetes</taxon>
        <taxon>Pseudonocardiales</taxon>
        <taxon>Pseudonocardiaceae</taxon>
        <taxon>Pseudonocardia</taxon>
    </lineage>
</organism>
<dbReference type="GO" id="GO:0008897">
    <property type="term" value="F:holo-[acyl-carrier-protein] synthase activity"/>
    <property type="evidence" value="ECO:0007669"/>
    <property type="project" value="InterPro"/>
</dbReference>
<dbReference type="GO" id="GO:0019878">
    <property type="term" value="P:lysine biosynthetic process via aminoadipic acid"/>
    <property type="evidence" value="ECO:0007669"/>
    <property type="project" value="TreeGrafter"/>
</dbReference>
<evidence type="ECO:0000259" key="4">
    <source>
        <dbReference type="Pfam" id="PF22624"/>
    </source>
</evidence>
<dbReference type="AlphaFoldDB" id="A0A848DN99"/>
<dbReference type="InterPro" id="IPR055066">
    <property type="entry name" value="AASDHPPT_N"/>
</dbReference>
<evidence type="ECO:0000256" key="1">
    <source>
        <dbReference type="ARBA" id="ARBA00010990"/>
    </source>
</evidence>
<feature type="domain" description="4'-phosphopantetheinyl transferase" evidence="3">
    <location>
        <begin position="123"/>
        <end position="191"/>
    </location>
</feature>
<protein>
    <submittedName>
        <fullName evidence="5">4'-phosphopantetheinyl transferase superfamily protein</fullName>
    </submittedName>
</protein>
<dbReference type="InterPro" id="IPR037143">
    <property type="entry name" value="4-PPantetheinyl_Trfase_dom_sf"/>
</dbReference>
<gene>
    <name evidence="5" type="ORF">HF519_22105</name>
</gene>
<dbReference type="Pfam" id="PF22624">
    <property type="entry name" value="AASDHPPT_N"/>
    <property type="match status" value="1"/>
</dbReference>
<keyword evidence="6" id="KW-1185">Reference proteome</keyword>
<comment type="similarity">
    <text evidence="1">Belongs to the P-Pant transferase superfamily. Gsp/Sfp/HetI/AcpT family.</text>
</comment>
<dbReference type="Pfam" id="PF01648">
    <property type="entry name" value="ACPS"/>
    <property type="match status" value="1"/>
</dbReference>
<dbReference type="EMBL" id="JAAXKZ010000100">
    <property type="protein sequence ID" value="NMH94222.1"/>
    <property type="molecule type" value="Genomic_DNA"/>
</dbReference>
<dbReference type="InterPro" id="IPR008278">
    <property type="entry name" value="4-PPantetheinyl_Trfase_dom"/>
</dbReference>
<comment type="caution">
    <text evidence="5">The sequence shown here is derived from an EMBL/GenBank/DDBJ whole genome shotgun (WGS) entry which is preliminary data.</text>
</comment>
<dbReference type="GO" id="GO:0000287">
    <property type="term" value="F:magnesium ion binding"/>
    <property type="evidence" value="ECO:0007669"/>
    <property type="project" value="InterPro"/>
</dbReference>
<evidence type="ECO:0000313" key="5">
    <source>
        <dbReference type="EMBL" id="NMH94222.1"/>
    </source>
</evidence>
<accession>A0A848DN99</accession>
<dbReference type="PANTHER" id="PTHR12215:SF10">
    <property type="entry name" value="L-AMINOADIPATE-SEMIALDEHYDE DEHYDROGENASE-PHOSPHOPANTETHEINYL TRANSFERASE"/>
    <property type="match status" value="1"/>
</dbReference>